<evidence type="ECO:0000259" key="2">
    <source>
        <dbReference type="PROSITE" id="PS51186"/>
    </source>
</evidence>
<keyword evidence="4" id="KW-1185">Reference proteome</keyword>
<dbReference type="Proteomes" id="UP000185221">
    <property type="component" value="Unassembled WGS sequence"/>
</dbReference>
<dbReference type="AlphaFoldDB" id="A0A1N6HTC3"/>
<evidence type="ECO:0000256" key="1">
    <source>
        <dbReference type="ARBA" id="ARBA00022679"/>
    </source>
</evidence>
<feature type="domain" description="N-acetyltransferase" evidence="2">
    <location>
        <begin position="8"/>
        <end position="164"/>
    </location>
</feature>
<sequence>MITEENKLSIRNFLKPGDLGQVAALHGKIYGEEHGFPIGFEMYVMESLIEFYRQFDEERDRVWVVESKGRMVGFLLLMHRNENSAQLRYFIIEKPFRGIGLGKELMQKWMEFFEEKNYQSAYLYTTSGLDPAISLYERYGFVKISEEKTENFGFPMLEILYRLEKA</sequence>
<dbReference type="InterPro" id="IPR016181">
    <property type="entry name" value="Acyl_CoA_acyltransferase"/>
</dbReference>
<gene>
    <name evidence="3" type="ORF">SAMN05444394_3977</name>
</gene>
<keyword evidence="3" id="KW-0689">Ribosomal protein</keyword>
<dbReference type="EMBL" id="FSRC01000004">
    <property type="protein sequence ID" value="SIO23013.1"/>
    <property type="molecule type" value="Genomic_DNA"/>
</dbReference>
<organism evidence="3 4">
    <name type="scientific">Algoriphagus halophilus</name>
    <dbReference type="NCBI Taxonomy" id="226505"/>
    <lineage>
        <taxon>Bacteria</taxon>
        <taxon>Pseudomonadati</taxon>
        <taxon>Bacteroidota</taxon>
        <taxon>Cytophagia</taxon>
        <taxon>Cytophagales</taxon>
        <taxon>Cyclobacteriaceae</taxon>
        <taxon>Algoriphagus</taxon>
    </lineage>
</organism>
<dbReference type="PANTHER" id="PTHR13947">
    <property type="entry name" value="GNAT FAMILY N-ACETYLTRANSFERASE"/>
    <property type="match status" value="1"/>
</dbReference>
<dbReference type="PROSITE" id="PS51186">
    <property type="entry name" value="GNAT"/>
    <property type="match status" value="1"/>
</dbReference>
<dbReference type="SUPFAM" id="SSF55729">
    <property type="entry name" value="Acyl-CoA N-acyltransferases (Nat)"/>
    <property type="match status" value="1"/>
</dbReference>
<dbReference type="GO" id="GO:0005840">
    <property type="term" value="C:ribosome"/>
    <property type="evidence" value="ECO:0007669"/>
    <property type="project" value="UniProtKB-KW"/>
</dbReference>
<dbReference type="PANTHER" id="PTHR13947:SF37">
    <property type="entry name" value="LD18367P"/>
    <property type="match status" value="1"/>
</dbReference>
<dbReference type="RefSeq" id="WP_074226756.1">
    <property type="nucleotide sequence ID" value="NZ_FSRC01000004.1"/>
</dbReference>
<evidence type="ECO:0000313" key="3">
    <source>
        <dbReference type="EMBL" id="SIO23013.1"/>
    </source>
</evidence>
<name>A0A1N6HTC3_9BACT</name>
<dbReference type="GO" id="GO:0008080">
    <property type="term" value="F:N-acetyltransferase activity"/>
    <property type="evidence" value="ECO:0007669"/>
    <property type="project" value="InterPro"/>
</dbReference>
<protein>
    <submittedName>
        <fullName evidence="3">Ribosomal protein S18 acetylase RimI</fullName>
    </submittedName>
</protein>
<evidence type="ECO:0000313" key="4">
    <source>
        <dbReference type="Proteomes" id="UP000185221"/>
    </source>
</evidence>
<dbReference type="InterPro" id="IPR000182">
    <property type="entry name" value="GNAT_dom"/>
</dbReference>
<dbReference type="CDD" id="cd04301">
    <property type="entry name" value="NAT_SF"/>
    <property type="match status" value="1"/>
</dbReference>
<dbReference type="STRING" id="226505.SAMN05444394_3977"/>
<dbReference type="Gene3D" id="3.40.630.30">
    <property type="match status" value="1"/>
</dbReference>
<dbReference type="InterPro" id="IPR050769">
    <property type="entry name" value="NAT_camello-type"/>
</dbReference>
<keyword evidence="1" id="KW-0808">Transferase</keyword>
<accession>A0A1N6HTC3</accession>
<keyword evidence="3" id="KW-0687">Ribonucleoprotein</keyword>
<dbReference type="Pfam" id="PF00583">
    <property type="entry name" value="Acetyltransf_1"/>
    <property type="match status" value="1"/>
</dbReference>
<proteinExistence type="predicted"/>
<dbReference type="OrthoDB" id="5419426at2"/>
<reference evidence="4" key="1">
    <citation type="submission" date="2016-11" db="EMBL/GenBank/DDBJ databases">
        <authorList>
            <person name="Varghese N."/>
            <person name="Submissions S."/>
        </authorList>
    </citation>
    <scope>NUCLEOTIDE SEQUENCE [LARGE SCALE GENOMIC DNA]</scope>
    <source>
        <strain evidence="4">DSM 15292</strain>
    </source>
</reference>